<dbReference type="RefSeq" id="WP_125440625.1">
    <property type="nucleotide sequence ID" value="NZ_RWIU01000012.1"/>
</dbReference>
<gene>
    <name evidence="2" type="ORF">EI293_21545</name>
</gene>
<sequence length="135" mass="14498">MSNQEKPVAPASAQPAQAQYFTGTAWVKMLAGPGNSTDCTVGDVLFEPGCRNNWHSHPHGQLLVVTSGTGYYQEKGQPARLLRPGDTVVIAPEVVHWHGATATDWFAHLAINPSASQGAPVWLEPVTDAEYQAVH</sequence>
<evidence type="ECO:0000313" key="2">
    <source>
        <dbReference type="EMBL" id="RSK38405.1"/>
    </source>
</evidence>
<dbReference type="InterPro" id="IPR013096">
    <property type="entry name" value="Cupin_2"/>
</dbReference>
<reference evidence="2 3" key="1">
    <citation type="submission" date="2018-12" db="EMBL/GenBank/DDBJ databases">
        <authorList>
            <person name="Feng G."/>
            <person name="Zhu H."/>
        </authorList>
    </citation>
    <scope>NUCLEOTIDE SEQUENCE [LARGE SCALE GENOMIC DNA]</scope>
    <source>
        <strain evidence="2 3">LMG 26000</strain>
    </source>
</reference>
<dbReference type="Gene3D" id="2.60.120.10">
    <property type="entry name" value="Jelly Rolls"/>
    <property type="match status" value="1"/>
</dbReference>
<dbReference type="InterPro" id="IPR047263">
    <property type="entry name" value="HNL-like_cupin"/>
</dbReference>
<dbReference type="SUPFAM" id="SSF51182">
    <property type="entry name" value="RmlC-like cupins"/>
    <property type="match status" value="1"/>
</dbReference>
<dbReference type="PANTHER" id="PTHR43698:SF1">
    <property type="entry name" value="BLL4564 PROTEIN"/>
    <property type="match status" value="1"/>
</dbReference>
<dbReference type="PANTHER" id="PTHR43698">
    <property type="entry name" value="RIBD C-TERMINAL DOMAIN CONTAINING PROTEIN"/>
    <property type="match status" value="1"/>
</dbReference>
<protein>
    <submittedName>
        <fullName evidence="2">Cupin domain-containing protein</fullName>
    </submittedName>
</protein>
<evidence type="ECO:0000259" key="1">
    <source>
        <dbReference type="Pfam" id="PF07883"/>
    </source>
</evidence>
<dbReference type="CDD" id="cd02233">
    <property type="entry name" value="cupin_HNL-like"/>
    <property type="match status" value="1"/>
</dbReference>
<accession>A0A3R9MEC7</accession>
<dbReference type="AlphaFoldDB" id="A0A3R9MEC7"/>
<evidence type="ECO:0000313" key="3">
    <source>
        <dbReference type="Proteomes" id="UP000270291"/>
    </source>
</evidence>
<feature type="domain" description="Cupin type-2" evidence="1">
    <location>
        <begin position="44"/>
        <end position="102"/>
    </location>
</feature>
<keyword evidence="3" id="KW-1185">Reference proteome</keyword>
<dbReference type="OrthoDB" id="9802489at2"/>
<name>A0A3R9MEC7_9BACT</name>
<dbReference type="InterPro" id="IPR014710">
    <property type="entry name" value="RmlC-like_jellyroll"/>
</dbReference>
<dbReference type="Proteomes" id="UP000270291">
    <property type="component" value="Unassembled WGS sequence"/>
</dbReference>
<organism evidence="2 3">
    <name type="scientific">Hymenobacter perfusus</name>
    <dbReference type="NCBI Taxonomy" id="1236770"/>
    <lineage>
        <taxon>Bacteria</taxon>
        <taxon>Pseudomonadati</taxon>
        <taxon>Bacteroidota</taxon>
        <taxon>Cytophagia</taxon>
        <taxon>Cytophagales</taxon>
        <taxon>Hymenobacteraceae</taxon>
        <taxon>Hymenobacter</taxon>
    </lineage>
</organism>
<dbReference type="EMBL" id="RWIU01000012">
    <property type="protein sequence ID" value="RSK38405.1"/>
    <property type="molecule type" value="Genomic_DNA"/>
</dbReference>
<dbReference type="Pfam" id="PF07883">
    <property type="entry name" value="Cupin_2"/>
    <property type="match status" value="1"/>
</dbReference>
<proteinExistence type="predicted"/>
<comment type="caution">
    <text evidence="2">The sequence shown here is derived from an EMBL/GenBank/DDBJ whole genome shotgun (WGS) entry which is preliminary data.</text>
</comment>
<dbReference type="InterPro" id="IPR011051">
    <property type="entry name" value="RmlC_Cupin_sf"/>
</dbReference>